<feature type="transmembrane region" description="Helical" evidence="1">
    <location>
        <begin position="6"/>
        <end position="26"/>
    </location>
</feature>
<name>A0A2P8G110_9BACT</name>
<gene>
    <name evidence="2" type="ORF">CLV42_109194</name>
</gene>
<evidence type="ECO:0000256" key="1">
    <source>
        <dbReference type="SAM" id="Phobius"/>
    </source>
</evidence>
<proteinExistence type="predicted"/>
<organism evidence="2 3">
    <name type="scientific">Chitinophaga ginsengisoli</name>
    <dbReference type="NCBI Taxonomy" id="363837"/>
    <lineage>
        <taxon>Bacteria</taxon>
        <taxon>Pseudomonadati</taxon>
        <taxon>Bacteroidota</taxon>
        <taxon>Chitinophagia</taxon>
        <taxon>Chitinophagales</taxon>
        <taxon>Chitinophagaceae</taxon>
        <taxon>Chitinophaga</taxon>
    </lineage>
</organism>
<keyword evidence="3" id="KW-1185">Reference proteome</keyword>
<keyword evidence="1" id="KW-0812">Transmembrane</keyword>
<comment type="caution">
    <text evidence="2">The sequence shown here is derived from an EMBL/GenBank/DDBJ whole genome shotgun (WGS) entry which is preliminary data.</text>
</comment>
<sequence>MNKPTIFGLISVVIVIISAFLPWLTIESKHLAFTGLNTAGSSFGEPGKLSIFVAVVSGILFLVPGKWSARVNLFVAAFLVAWTFRNFMLFSRCEMGVCPERKIGLYLSVMAAIVAFVCVILSNGKGEKAPVE</sequence>
<evidence type="ECO:0000313" key="2">
    <source>
        <dbReference type="EMBL" id="PSL27658.1"/>
    </source>
</evidence>
<reference evidence="2 3" key="1">
    <citation type="submission" date="2018-03" db="EMBL/GenBank/DDBJ databases">
        <title>Genomic Encyclopedia of Archaeal and Bacterial Type Strains, Phase II (KMG-II): from individual species to whole genera.</title>
        <authorList>
            <person name="Goeker M."/>
        </authorList>
    </citation>
    <scope>NUCLEOTIDE SEQUENCE [LARGE SCALE GENOMIC DNA]</scope>
    <source>
        <strain evidence="2 3">DSM 18107</strain>
    </source>
</reference>
<keyword evidence="1" id="KW-0472">Membrane</keyword>
<feature type="transmembrane region" description="Helical" evidence="1">
    <location>
        <begin position="47"/>
        <end position="65"/>
    </location>
</feature>
<keyword evidence="1" id="KW-1133">Transmembrane helix</keyword>
<accession>A0A2P8G110</accession>
<dbReference type="OrthoDB" id="678688at2"/>
<evidence type="ECO:0000313" key="3">
    <source>
        <dbReference type="Proteomes" id="UP000240978"/>
    </source>
</evidence>
<feature type="transmembrane region" description="Helical" evidence="1">
    <location>
        <begin position="71"/>
        <end position="91"/>
    </location>
</feature>
<dbReference type="EMBL" id="PYGK01000009">
    <property type="protein sequence ID" value="PSL27658.1"/>
    <property type="molecule type" value="Genomic_DNA"/>
</dbReference>
<dbReference type="Proteomes" id="UP000240978">
    <property type="component" value="Unassembled WGS sequence"/>
</dbReference>
<dbReference type="AlphaFoldDB" id="A0A2P8G110"/>
<dbReference type="RefSeq" id="WP_106603996.1">
    <property type="nucleotide sequence ID" value="NZ_PYGK01000009.1"/>
</dbReference>
<feature type="transmembrane region" description="Helical" evidence="1">
    <location>
        <begin position="103"/>
        <end position="122"/>
    </location>
</feature>
<protein>
    <submittedName>
        <fullName evidence="2">Uncharacterized protein</fullName>
    </submittedName>
</protein>